<dbReference type="Pfam" id="PF18480">
    <property type="entry name" value="DUF5615"/>
    <property type="match status" value="1"/>
</dbReference>
<evidence type="ECO:0000313" key="2">
    <source>
        <dbReference type="EMBL" id="GAI87684.1"/>
    </source>
</evidence>
<name>X1U5U9_9ZZZZ</name>
<protein>
    <recommendedName>
        <fullName evidence="1">DUF5615 domain-containing protein</fullName>
    </recommendedName>
</protein>
<organism evidence="2">
    <name type="scientific">marine sediment metagenome</name>
    <dbReference type="NCBI Taxonomy" id="412755"/>
    <lineage>
        <taxon>unclassified sequences</taxon>
        <taxon>metagenomes</taxon>
        <taxon>ecological metagenomes</taxon>
    </lineage>
</organism>
<sequence>MQSAPDTEIFERAFIEDHIIVSADTDFGTLLALRHEKKPSVILLRHPQKRPKSQLALLLANLTNIREVLE</sequence>
<evidence type="ECO:0000259" key="1">
    <source>
        <dbReference type="Pfam" id="PF18480"/>
    </source>
</evidence>
<proteinExistence type="predicted"/>
<feature type="domain" description="DUF5615" evidence="1">
    <location>
        <begin position="2"/>
        <end position="67"/>
    </location>
</feature>
<reference evidence="2" key="1">
    <citation type="journal article" date="2014" name="Front. Microbiol.">
        <title>High frequency of phylogenetically diverse reductive dehalogenase-homologous genes in deep subseafloor sedimentary metagenomes.</title>
        <authorList>
            <person name="Kawai M."/>
            <person name="Futagami T."/>
            <person name="Toyoda A."/>
            <person name="Takaki Y."/>
            <person name="Nishi S."/>
            <person name="Hori S."/>
            <person name="Arai W."/>
            <person name="Tsubouchi T."/>
            <person name="Morono Y."/>
            <person name="Uchiyama I."/>
            <person name="Ito T."/>
            <person name="Fujiyama A."/>
            <person name="Inagaki F."/>
            <person name="Takami H."/>
        </authorList>
    </citation>
    <scope>NUCLEOTIDE SEQUENCE</scope>
    <source>
        <strain evidence="2">Expedition CK06-06</strain>
    </source>
</reference>
<gene>
    <name evidence="2" type="ORF">S12H4_15559</name>
</gene>
<dbReference type="InterPro" id="IPR041049">
    <property type="entry name" value="DUF5615"/>
</dbReference>
<comment type="caution">
    <text evidence="2">The sequence shown here is derived from an EMBL/GenBank/DDBJ whole genome shotgun (WGS) entry which is preliminary data.</text>
</comment>
<dbReference type="EMBL" id="BARW01007482">
    <property type="protein sequence ID" value="GAI87684.1"/>
    <property type="molecule type" value="Genomic_DNA"/>
</dbReference>
<accession>X1U5U9</accession>
<dbReference type="AlphaFoldDB" id="X1U5U9"/>